<name>A0A220IH05_FRG3V</name>
<organismHost>
    <name type="scientific">Lithobates sylvaticus</name>
    <name type="common">Wood frog</name>
    <name type="synonym">Rana sylvatica</name>
    <dbReference type="NCBI Taxonomy" id="45438"/>
</organismHost>
<evidence type="ECO:0000256" key="1">
    <source>
        <dbReference type="SAM" id="MobiDB-lite"/>
    </source>
</evidence>
<protein>
    <recommendedName>
        <fullName evidence="3">Surface protein</fullName>
    </recommendedName>
</protein>
<organismHost>
    <name type="scientific">Dryophytes versicolor</name>
    <name type="common">chameleon treefrog</name>
    <dbReference type="NCBI Taxonomy" id="30343"/>
</organismHost>
<feature type="compositionally biased region" description="Polar residues" evidence="1">
    <location>
        <begin position="468"/>
        <end position="484"/>
    </location>
</feature>
<organismHost>
    <name type="scientific">Oophaga pumilio</name>
    <name type="common">strawberry poison frog</name>
    <dbReference type="NCBI Taxonomy" id="51950"/>
</organismHost>
<dbReference type="EMBL" id="MF360246">
    <property type="protein sequence ID" value="ASH99264.1"/>
    <property type="molecule type" value="Genomic_DNA"/>
</dbReference>
<gene>
    <name evidence="2" type="primary">orf89R</name>
</gene>
<evidence type="ECO:0008006" key="3">
    <source>
        <dbReference type="Google" id="ProtNLM"/>
    </source>
</evidence>
<sequence>MACYSPRCDSPYPYADWDDCESVSSLGSFGCDYDHHEEASFQDPLAVGDDDVFEEPERVHGPIVDICKVDRMSEEEERMAIATRKAKEVAKELSETMSGKLRWLSDFTCDKPGPKRRKKKGLSMVDYPTLGSEAPAVSRIKMSKIGKGCTLVMASGGTRVEGSHPLVREFNGEKPPKNVGRKSGPAWFGYLSAKNATDKKTGSKQSDKEVEDDWTFVSKKGKGIQPEDAKPQGVKHQHAIRRDDRHRHGMRGTRYGAPNYGYRDQQQQCPVQGQQSRGQWQRCPCKGEGQWTQRRPAQQQQRPAQQQQRPAQQQQRPAQQQQRPAQQQQRPAQQQQRPAQQQQRPAQQQQRPAQQQQRPAQQPPQKPLRKRKPPPTNQRIVKPQETPCSAAATPCSAAATPCSAAATPCSAAATPCSAAATPCSAAATPCSAAATPCSAAATPCSAAATPCSAAATPCSAASAKTSEKAQASSHQSENSETPKTQDPRAPAPSARLVRQCLN</sequence>
<organismHost>
    <name type="scientific">Lithobates pipiens</name>
    <name type="common">Northern leopard frog</name>
    <name type="synonym">Rana pipiens</name>
    <dbReference type="NCBI Taxonomy" id="8404"/>
</organismHost>
<dbReference type="Pfam" id="PF19243">
    <property type="entry name" value="DUF5892"/>
    <property type="match status" value="1"/>
</dbReference>
<reference evidence="2" key="1">
    <citation type="submission" date="2017-06" db="EMBL/GenBank/DDBJ databases">
        <title>Complete genome sequence of a Frog virus 3-like ranavirus from Oophaga pumilio frogs imported to the Netherlands.</title>
        <authorList>
            <person name="Saucedo B."/>
            <person name="Hughes J."/>
            <person name="Suarez N."/>
            <person name="Haenen O."/>
            <person name="Kik M.J.L."/>
            <person name="van Beurden S.J."/>
        </authorList>
    </citation>
    <scope>NUCLEOTIDE SEQUENCE [LARGE SCALE GENOMIC DNA]</scope>
    <source>
        <strain evidence="2">Op/2015/Netherlands/UU3150324001</strain>
    </source>
</reference>
<feature type="region of interest" description="Disordered" evidence="1">
    <location>
        <begin position="462"/>
        <end position="502"/>
    </location>
</feature>
<feature type="region of interest" description="Disordered" evidence="1">
    <location>
        <begin position="194"/>
        <end position="392"/>
    </location>
</feature>
<dbReference type="Proteomes" id="UP000319005">
    <property type="component" value="Segment"/>
</dbReference>
<feature type="compositionally biased region" description="Basic residues" evidence="1">
    <location>
        <begin position="233"/>
        <end position="251"/>
    </location>
</feature>
<feature type="compositionally biased region" description="Low complexity" evidence="1">
    <location>
        <begin position="293"/>
        <end position="360"/>
    </location>
</feature>
<feature type="compositionally biased region" description="Basic and acidic residues" evidence="1">
    <location>
        <begin position="196"/>
        <end position="208"/>
    </location>
</feature>
<organismHost>
    <name type="scientific">Notophthalmus viridescens</name>
    <name type="common">Eastern newt</name>
    <name type="synonym">Triturus viridescens</name>
    <dbReference type="NCBI Taxonomy" id="8316"/>
</organismHost>
<evidence type="ECO:0000313" key="2">
    <source>
        <dbReference type="EMBL" id="ASH99264.1"/>
    </source>
</evidence>
<accession>A0A220IH05</accession>
<proteinExistence type="predicted"/>
<organism evidence="2">
    <name type="scientific">Frog virus 3</name>
    <name type="common">FV-3</name>
    <dbReference type="NCBI Taxonomy" id="10493"/>
    <lineage>
        <taxon>Viruses</taxon>
        <taxon>Varidnaviria</taxon>
        <taxon>Bamfordvirae</taxon>
        <taxon>Nucleocytoviricota</taxon>
        <taxon>Megaviricetes</taxon>
        <taxon>Pimascovirales</taxon>
        <taxon>Pimascovirales incertae sedis</taxon>
        <taxon>Iridoviridae</taxon>
        <taxon>Alphairidovirinae</taxon>
        <taxon>Ranavirus</taxon>
        <taxon>Ranavirus rana1</taxon>
    </lineage>
</organism>
<dbReference type="InterPro" id="IPR045411">
    <property type="entry name" value="DUF5892"/>
</dbReference>
<feature type="compositionally biased region" description="Low complexity" evidence="1">
    <location>
        <begin position="265"/>
        <end position="279"/>
    </location>
</feature>